<proteinExistence type="predicted"/>
<gene>
    <name evidence="1" type="ORF">FG87_03860</name>
</gene>
<evidence type="ECO:0000313" key="2">
    <source>
        <dbReference type="Proteomes" id="UP000031364"/>
    </source>
</evidence>
<dbReference type="RefSeq" id="WP_063048171.1">
    <property type="nucleotide sequence ID" value="NZ_BDCI01000023.1"/>
</dbReference>
<accession>A0ABR4ZM28</accession>
<dbReference type="Proteomes" id="UP000031364">
    <property type="component" value="Unassembled WGS sequence"/>
</dbReference>
<name>A0ABR4ZM28_9NOCA</name>
<sequence length="183" mass="20040">MAQFSELDENEARRIAESLLAKPPGNFTIEKTYQSLVDALAAGEELNTVVQMRQSSEVVRNFLERIVDELDSKRPWKIPAIREISISRWTDFASLQPIAQISTPWPAIEGKVGKTFKAIDGGEGLIVMLRSGITLGLAWPSRIGKSATDVLAPEDSAGSSVIVEELIDSTSLKTDDITILERG</sequence>
<dbReference type="EMBL" id="JNFP01000003">
    <property type="protein sequence ID" value="KIA66298.1"/>
    <property type="molecule type" value="Genomic_DNA"/>
</dbReference>
<comment type="caution">
    <text evidence="1">The sequence shown here is derived from an EMBL/GenBank/DDBJ whole genome shotgun (WGS) entry which is preliminary data.</text>
</comment>
<protein>
    <submittedName>
        <fullName evidence="1">Uncharacterized protein</fullName>
    </submittedName>
</protein>
<evidence type="ECO:0000313" key="1">
    <source>
        <dbReference type="EMBL" id="KIA66298.1"/>
    </source>
</evidence>
<reference evidence="1 2" key="1">
    <citation type="journal article" date="2014" name="Int. J. Syst. Evol. Microbiol.">
        <title>Nocardia vulneris sp. nov., isolated from wounds of human patients in North America.</title>
        <authorList>
            <person name="Lasker B.A."/>
            <person name="Bell M."/>
            <person name="Klenk H.P."/>
            <person name="Sproer C."/>
            <person name="Schumann C."/>
            <person name="Schumann P."/>
            <person name="Brown J.M."/>
        </authorList>
    </citation>
    <scope>NUCLEOTIDE SEQUENCE [LARGE SCALE GENOMIC DNA]</scope>
    <source>
        <strain evidence="1 2">W9851</strain>
    </source>
</reference>
<keyword evidence="2" id="KW-1185">Reference proteome</keyword>
<organism evidence="1 2">
    <name type="scientific">Nocardia vulneris</name>
    <dbReference type="NCBI Taxonomy" id="1141657"/>
    <lineage>
        <taxon>Bacteria</taxon>
        <taxon>Bacillati</taxon>
        <taxon>Actinomycetota</taxon>
        <taxon>Actinomycetes</taxon>
        <taxon>Mycobacteriales</taxon>
        <taxon>Nocardiaceae</taxon>
        <taxon>Nocardia</taxon>
    </lineage>
</organism>